<comment type="caution">
    <text evidence="2">The sequence shown here is derived from an EMBL/GenBank/DDBJ whole genome shotgun (WGS) entry which is preliminary data.</text>
</comment>
<dbReference type="Pfam" id="PF08346">
    <property type="entry name" value="AntA"/>
    <property type="match status" value="1"/>
</dbReference>
<dbReference type="EMBL" id="LACI01002375">
    <property type="protein sequence ID" value="KJU82275.1"/>
    <property type="molecule type" value="Genomic_DNA"/>
</dbReference>
<protein>
    <submittedName>
        <fullName evidence="2">Phage anti-repressor protein</fullName>
    </submittedName>
</protein>
<evidence type="ECO:0000313" key="2">
    <source>
        <dbReference type="EMBL" id="KJU82275.1"/>
    </source>
</evidence>
<dbReference type="PANTHER" id="PTHR36180">
    <property type="entry name" value="DNA-BINDING PROTEIN-RELATED-RELATED"/>
    <property type="match status" value="1"/>
</dbReference>
<sequence>MRLTEILTITPDLIPVSESIVGDKKIQTVNARVLHTFLEVSTEYRAWIKRRIEEYGFTEGVDYIRVDQKRSTLGGEQISVDHHLTFDMAKELSMVERNDKGRQARQYFIERERRYKELVNCDLPATNDPILMQLQAIMDVRVQQVKLEKKQNFLEQGHNSLKKELAKIEYYTDPLILSTQSDKIKNTIRRIARMYRIIHEHKGVHLKRTEPVWRVTLMVHKQFKVMDINKLRQSSFNDVMIFLGGIERHYRADMEELGLSADRIK</sequence>
<dbReference type="Proteomes" id="UP000033423">
    <property type="component" value="Unassembled WGS sequence"/>
</dbReference>
<evidence type="ECO:0000259" key="1">
    <source>
        <dbReference type="Pfam" id="PF08346"/>
    </source>
</evidence>
<keyword evidence="3" id="KW-1185">Reference proteome</keyword>
<name>A0A0F3GK42_9BACT</name>
<evidence type="ECO:0000313" key="3">
    <source>
        <dbReference type="Proteomes" id="UP000033423"/>
    </source>
</evidence>
<accession>A0A0F3GK42</accession>
<dbReference type="InterPro" id="IPR013557">
    <property type="entry name" value="AntA/B_antirep"/>
</dbReference>
<reference evidence="2 3" key="1">
    <citation type="submission" date="2015-02" db="EMBL/GenBank/DDBJ databases">
        <title>Single-cell genomics of uncultivated deep-branching MTB reveals a conserved set of magnetosome genes.</title>
        <authorList>
            <person name="Kolinko S."/>
            <person name="Richter M."/>
            <person name="Glockner F.O."/>
            <person name="Brachmann A."/>
            <person name="Schuler D."/>
        </authorList>
    </citation>
    <scope>NUCLEOTIDE SEQUENCE [LARGE SCALE GENOMIC DNA]</scope>
    <source>
        <strain evidence="2">TM-1</strain>
    </source>
</reference>
<feature type="domain" description="AntA/AntB antirepressor" evidence="1">
    <location>
        <begin position="29"/>
        <end position="98"/>
    </location>
</feature>
<gene>
    <name evidence="2" type="ORF">MBAV_005520</name>
</gene>
<dbReference type="PATRIC" id="fig|29290.4.peg.7311"/>
<organism evidence="2 3">
    <name type="scientific">Candidatus Magnetobacterium bavaricum</name>
    <dbReference type="NCBI Taxonomy" id="29290"/>
    <lineage>
        <taxon>Bacteria</taxon>
        <taxon>Pseudomonadati</taxon>
        <taxon>Nitrospirota</taxon>
        <taxon>Thermodesulfovibrionia</taxon>
        <taxon>Thermodesulfovibrionales</taxon>
        <taxon>Candidatus Magnetobacteriaceae</taxon>
        <taxon>Candidatus Magnetobacterium</taxon>
    </lineage>
</organism>
<proteinExistence type="predicted"/>
<dbReference type="AlphaFoldDB" id="A0A0F3GK42"/>
<dbReference type="PANTHER" id="PTHR36180:SF1">
    <property type="entry name" value="ANTA_ANTB ANTIREPRESSOR DOMAIN-CONTAINING PROTEIN"/>
    <property type="match status" value="1"/>
</dbReference>